<dbReference type="Gene3D" id="1.20.1070.10">
    <property type="entry name" value="Rhodopsin 7-helix transmembrane proteins"/>
    <property type="match status" value="1"/>
</dbReference>
<organism evidence="7 8">
    <name type="scientific">Romanomermis culicivorax</name>
    <name type="common">Nematode worm</name>
    <dbReference type="NCBI Taxonomy" id="13658"/>
    <lineage>
        <taxon>Eukaryota</taxon>
        <taxon>Metazoa</taxon>
        <taxon>Ecdysozoa</taxon>
        <taxon>Nematoda</taxon>
        <taxon>Enoplea</taxon>
        <taxon>Dorylaimia</taxon>
        <taxon>Mermithida</taxon>
        <taxon>Mermithoidea</taxon>
        <taxon>Mermithidae</taxon>
        <taxon>Romanomermis</taxon>
    </lineage>
</organism>
<sequence>MTKIVDSMTILHFSLVETFLTCKLHDGIFLFAKLPVLFTLVVSGIERFYAVRHFQTYAVADEADGNRKSSIVVPAAAICSVWLLSLGLLILLTLTAAYNNEYKIAHCSVLFVYDVNVVNITSAALLFVELCSLLFYMGMWCHTIKKLTISVDDVSDNYQLNDRLARKTTLTVSRFMLYSIFVHAICWTTILVTILLIVNNDSSATEYLIIGDYLFYTLCIIHMIIHPILSVYNCEIICLEMAKIYPFLKPLSKKLLEKETRKTPMVIHFVDHDEHFGRMNAMWENKKSKLK</sequence>
<dbReference type="InterPro" id="IPR000276">
    <property type="entry name" value="GPCR_Rhodpsn"/>
</dbReference>
<evidence type="ECO:0000256" key="3">
    <source>
        <dbReference type="ARBA" id="ARBA00022989"/>
    </source>
</evidence>
<dbReference type="InterPro" id="IPR017452">
    <property type="entry name" value="GPCR_Rhodpsn_7TM"/>
</dbReference>
<keyword evidence="2 5" id="KW-0812">Transmembrane</keyword>
<feature type="transmembrane region" description="Helical" evidence="5">
    <location>
        <begin position="117"/>
        <end position="137"/>
    </location>
</feature>
<dbReference type="WBParaSite" id="nRc.2.0.1.t10933-RA">
    <property type="protein sequence ID" value="nRc.2.0.1.t10933-RA"/>
    <property type="gene ID" value="nRc.2.0.1.g10933"/>
</dbReference>
<protein>
    <submittedName>
        <fullName evidence="8">G-protein coupled receptors family 1 profile domain-containing protein</fullName>
    </submittedName>
</protein>
<evidence type="ECO:0000256" key="4">
    <source>
        <dbReference type="ARBA" id="ARBA00023136"/>
    </source>
</evidence>
<evidence type="ECO:0000256" key="1">
    <source>
        <dbReference type="ARBA" id="ARBA00004370"/>
    </source>
</evidence>
<feature type="transmembrane region" description="Helical" evidence="5">
    <location>
        <begin position="71"/>
        <end position="97"/>
    </location>
</feature>
<accession>A0A915IAY6</accession>
<feature type="transmembrane region" description="Helical" evidence="5">
    <location>
        <begin position="28"/>
        <end position="50"/>
    </location>
</feature>
<evidence type="ECO:0000313" key="7">
    <source>
        <dbReference type="Proteomes" id="UP000887565"/>
    </source>
</evidence>
<evidence type="ECO:0000256" key="5">
    <source>
        <dbReference type="SAM" id="Phobius"/>
    </source>
</evidence>
<keyword evidence="7" id="KW-1185">Reference proteome</keyword>
<feature type="domain" description="G-protein coupled receptors family 1 profile" evidence="6">
    <location>
        <begin position="1"/>
        <end position="230"/>
    </location>
</feature>
<evidence type="ECO:0000313" key="8">
    <source>
        <dbReference type="WBParaSite" id="nRc.2.0.1.t10933-RA"/>
    </source>
</evidence>
<dbReference type="AlphaFoldDB" id="A0A915IAY6"/>
<keyword evidence="4 5" id="KW-0472">Membrane</keyword>
<reference evidence="8" key="1">
    <citation type="submission" date="2022-11" db="UniProtKB">
        <authorList>
            <consortium name="WormBaseParasite"/>
        </authorList>
    </citation>
    <scope>IDENTIFICATION</scope>
</reference>
<dbReference type="GO" id="GO:0004930">
    <property type="term" value="F:G protein-coupled receptor activity"/>
    <property type="evidence" value="ECO:0007669"/>
    <property type="project" value="InterPro"/>
</dbReference>
<feature type="transmembrane region" description="Helical" evidence="5">
    <location>
        <begin position="213"/>
        <end position="234"/>
    </location>
</feature>
<feature type="transmembrane region" description="Helical" evidence="5">
    <location>
        <begin position="175"/>
        <end position="198"/>
    </location>
</feature>
<comment type="subcellular location">
    <subcellularLocation>
        <location evidence="1">Membrane</location>
    </subcellularLocation>
</comment>
<keyword evidence="3 5" id="KW-1133">Transmembrane helix</keyword>
<dbReference type="PROSITE" id="PS50262">
    <property type="entry name" value="G_PROTEIN_RECEP_F1_2"/>
    <property type="match status" value="1"/>
</dbReference>
<dbReference type="GO" id="GO:0016020">
    <property type="term" value="C:membrane"/>
    <property type="evidence" value="ECO:0007669"/>
    <property type="project" value="UniProtKB-SubCell"/>
</dbReference>
<name>A0A915IAY6_ROMCU</name>
<evidence type="ECO:0000259" key="6">
    <source>
        <dbReference type="PROSITE" id="PS50262"/>
    </source>
</evidence>
<proteinExistence type="predicted"/>
<dbReference type="SUPFAM" id="SSF81321">
    <property type="entry name" value="Family A G protein-coupled receptor-like"/>
    <property type="match status" value="1"/>
</dbReference>
<evidence type="ECO:0000256" key="2">
    <source>
        <dbReference type="ARBA" id="ARBA00022692"/>
    </source>
</evidence>
<dbReference type="Pfam" id="PF00001">
    <property type="entry name" value="7tm_1"/>
    <property type="match status" value="1"/>
</dbReference>
<dbReference type="Proteomes" id="UP000887565">
    <property type="component" value="Unplaced"/>
</dbReference>